<reference evidence="3" key="1">
    <citation type="submission" date="2022-07" db="EMBL/GenBank/DDBJ databases">
        <title>Genome Sequence of Agrocybe chaxingu.</title>
        <authorList>
            <person name="Buettner E."/>
        </authorList>
    </citation>
    <scope>NUCLEOTIDE SEQUENCE</scope>
    <source>
        <strain evidence="3">MP-N11</strain>
    </source>
</reference>
<name>A0A9W8N0Q8_9AGAR</name>
<sequence>MAKSKANRKVIITNARRDIVKALESAGFRCMLIKDAAASLYDTALVPLSVHVAFIPRDSSSRHLSAEEVAHVIAQQNPTRFQVQKSRLRYFEHSILPPKKNWCQITLVPLSHPPPRQYESDFVQLRSGLPVVSVLPVVLDAISDIQTAPKLKKPKGKKLFRLLKALSLCEPIAIHDEFHSSLLVHLNRIASFSPEWGQVVSKFLLFCQGEPIPIEAAREVLDGVPDSDGGQSDASEDDDEENEREPFDRKPQATATEQTPLPKPVEPIPADKPALTLIRPYIAKKNKKKQVIVSNASRAVVQLLQSQGIKCILHGKIAAFEYGVRNAPGEVELAILKGTGQQFSKDQIEQFLLQEKPDIFVFRSSENGSALRNLCYFDPTIAPHSKNYCEVVFTLIEFPSPPKYRADRLVQLNGLLAVSLLPVVVDTLPIFLELSQQGRAAQKLLRRVVPMFFRRCSTSMKALFPIDEAYHQEALSVLNESCNSIPDLAQYLKPFVDFCHKFMSSTNNMPQETILPSQSMSTEKIVSVAATNLPPPPVAKGLLTSIPISSSSVVAEAGSRFSRQRRKRKSQTAGVISRPQAACIIARRVVDILHSLGVGCALFGSLASHLYGNQRYPQVSCGLSNLSSFVLTALQDVDMLTFPPPESMMTQESLKEAIVANDSRFFLKDAKDPQATYRVLYFRVDEEFAPKGTFRSNRCKVDILIPGKMHLPALSPDMIQVRNSLPVIPYSLLLLHKVQAWDDHRKMTDEPHKYEKHIIDAKDVMNLLKSEHVMPLRQNRPWADRTLFSEEFYNLSRQRVREFYVAHPKSMQEFSPDAVIHLEYHPNRVPPKPRSEDHWTRFVCVSDTHSRSFGVPDGDVLLHAGDLTNTGTVSDFEKTVNWLAELPHKIKIIIAGNHDLTLHKTWYDQNFDRWHRLLGKQNLKPIMLLLKGSKAVKGRIVYLQDEEFKFRTRECGKEWSVYGSPWSPEFLNWAFNYPCEEGEEPVGKFPKTDILLTHGPAHQIFDRVHNGPDTGCEALRARLPDLRPRLHVVGHIHEARGACIHYWPEGEDKGEAPIVKTMHPWKHLLRASLRARALRGPGRQELTAFVNAANWPMGDKAVRNGVRTPFGGAGFQPVIVNLKE</sequence>
<comment type="caution">
    <text evidence="3">The sequence shown here is derived from an EMBL/GenBank/DDBJ whole genome shotgun (WGS) entry which is preliminary data.</text>
</comment>
<dbReference type="Proteomes" id="UP001148786">
    <property type="component" value="Unassembled WGS sequence"/>
</dbReference>
<organism evidence="3 4">
    <name type="scientific">Agrocybe chaxingu</name>
    <dbReference type="NCBI Taxonomy" id="84603"/>
    <lineage>
        <taxon>Eukaryota</taxon>
        <taxon>Fungi</taxon>
        <taxon>Dikarya</taxon>
        <taxon>Basidiomycota</taxon>
        <taxon>Agaricomycotina</taxon>
        <taxon>Agaricomycetes</taxon>
        <taxon>Agaricomycetidae</taxon>
        <taxon>Agaricales</taxon>
        <taxon>Agaricineae</taxon>
        <taxon>Strophariaceae</taxon>
        <taxon>Agrocybe</taxon>
    </lineage>
</organism>
<evidence type="ECO:0000256" key="1">
    <source>
        <dbReference type="SAM" id="MobiDB-lite"/>
    </source>
</evidence>
<protein>
    <recommendedName>
        <fullName evidence="2">Calcineurin-like phosphoesterase domain-containing protein</fullName>
    </recommendedName>
</protein>
<feature type="domain" description="Calcineurin-like phosphoesterase" evidence="2">
    <location>
        <begin position="856"/>
        <end position="1038"/>
    </location>
</feature>
<dbReference type="SUPFAM" id="SSF56300">
    <property type="entry name" value="Metallo-dependent phosphatases"/>
    <property type="match status" value="1"/>
</dbReference>
<dbReference type="EMBL" id="JANKHO010000051">
    <property type="protein sequence ID" value="KAJ3516552.1"/>
    <property type="molecule type" value="Genomic_DNA"/>
</dbReference>
<proteinExistence type="predicted"/>
<accession>A0A9W8N0Q8</accession>
<feature type="region of interest" description="Disordered" evidence="1">
    <location>
        <begin position="222"/>
        <end position="270"/>
    </location>
</feature>
<dbReference type="GO" id="GO:0016787">
    <property type="term" value="F:hydrolase activity"/>
    <property type="evidence" value="ECO:0007669"/>
    <property type="project" value="InterPro"/>
</dbReference>
<gene>
    <name evidence="3" type="ORF">NLJ89_g1066</name>
</gene>
<dbReference type="Gene3D" id="3.60.21.10">
    <property type="match status" value="1"/>
</dbReference>
<feature type="compositionally biased region" description="Acidic residues" evidence="1">
    <location>
        <begin position="234"/>
        <end position="243"/>
    </location>
</feature>
<dbReference type="PANTHER" id="PTHR12905">
    <property type="entry name" value="METALLOPHOSPHOESTERASE"/>
    <property type="match status" value="1"/>
</dbReference>
<evidence type="ECO:0000313" key="4">
    <source>
        <dbReference type="Proteomes" id="UP001148786"/>
    </source>
</evidence>
<keyword evidence="4" id="KW-1185">Reference proteome</keyword>
<dbReference type="OrthoDB" id="630188at2759"/>
<dbReference type="AlphaFoldDB" id="A0A9W8N0Q8"/>
<dbReference type="InterPro" id="IPR051693">
    <property type="entry name" value="UPF0046_metallophosphoest"/>
</dbReference>
<dbReference type="InterPro" id="IPR004843">
    <property type="entry name" value="Calcineurin-like_PHP"/>
</dbReference>
<dbReference type="PANTHER" id="PTHR12905:SF0">
    <property type="entry name" value="CALCINEURIN-LIKE PHOSPHOESTERASE DOMAIN-CONTAINING PROTEIN"/>
    <property type="match status" value="1"/>
</dbReference>
<evidence type="ECO:0000259" key="2">
    <source>
        <dbReference type="Pfam" id="PF00149"/>
    </source>
</evidence>
<evidence type="ECO:0000313" key="3">
    <source>
        <dbReference type="EMBL" id="KAJ3516552.1"/>
    </source>
</evidence>
<dbReference type="Pfam" id="PF00149">
    <property type="entry name" value="Metallophos"/>
    <property type="match status" value="1"/>
</dbReference>
<dbReference type="InterPro" id="IPR029052">
    <property type="entry name" value="Metallo-depent_PP-like"/>
</dbReference>
<dbReference type="CDD" id="cd07379">
    <property type="entry name" value="MPP_239FB"/>
    <property type="match status" value="1"/>
</dbReference>